<keyword evidence="3" id="KW-1185">Reference proteome</keyword>
<reference evidence="2 3" key="1">
    <citation type="submission" date="2019-06" db="EMBL/GenBank/DDBJ databases">
        <title>Spirosoma utsteinense sp. nov. isolated from Antarctic ice-free soils.</title>
        <authorList>
            <person name="Tahon G."/>
        </authorList>
    </citation>
    <scope>NUCLEOTIDE SEQUENCE [LARGE SCALE GENOMIC DNA]</scope>
    <source>
        <strain evidence="2 3">LMG 31447</strain>
    </source>
</reference>
<protein>
    <submittedName>
        <fullName evidence="2">Damage-inducible protein DinB</fullName>
    </submittedName>
</protein>
<evidence type="ECO:0000313" key="2">
    <source>
        <dbReference type="EMBL" id="MBC3791386.1"/>
    </source>
</evidence>
<proteinExistence type="predicted"/>
<dbReference type="Pfam" id="PF12867">
    <property type="entry name" value="DinB_2"/>
    <property type="match status" value="1"/>
</dbReference>
<dbReference type="InterPro" id="IPR034660">
    <property type="entry name" value="DinB/YfiT-like"/>
</dbReference>
<dbReference type="RefSeq" id="WP_186737188.1">
    <property type="nucleotide sequence ID" value="NZ_VFIA01000009.1"/>
</dbReference>
<gene>
    <name evidence="2" type="ORF">FH603_1887</name>
</gene>
<sequence>MENLQFNPVTGPVTAQERAYAINALSTTKEALHASVTGLSVEQLTYKPGPDRWSITECLEHIVLVEKGIFGAVRSGMNGPAEPDKRAEIKVSDVDVIKGVRSRSFRIQAPTPFVPTGRFGDAAGALAAFDEQRAAVVDYAQTVTDDLRTHYFMHLVMGRLDDYQALLLIASHGERHRKQIEEIKDSPNYPSTSPPL</sequence>
<organism evidence="2 3">
    <name type="scientific">Spirosoma utsteinense</name>
    <dbReference type="NCBI Taxonomy" id="2585773"/>
    <lineage>
        <taxon>Bacteria</taxon>
        <taxon>Pseudomonadati</taxon>
        <taxon>Bacteroidota</taxon>
        <taxon>Cytophagia</taxon>
        <taxon>Cytophagales</taxon>
        <taxon>Cytophagaceae</taxon>
        <taxon>Spirosoma</taxon>
    </lineage>
</organism>
<evidence type="ECO:0000259" key="1">
    <source>
        <dbReference type="Pfam" id="PF12867"/>
    </source>
</evidence>
<dbReference type="InterPro" id="IPR024775">
    <property type="entry name" value="DinB-like"/>
</dbReference>
<dbReference type="Proteomes" id="UP000700732">
    <property type="component" value="Unassembled WGS sequence"/>
</dbReference>
<name>A0ABR6W467_9BACT</name>
<feature type="domain" description="DinB-like" evidence="1">
    <location>
        <begin position="25"/>
        <end position="180"/>
    </location>
</feature>
<accession>A0ABR6W467</accession>
<dbReference type="SUPFAM" id="SSF109854">
    <property type="entry name" value="DinB/YfiT-like putative metalloenzymes"/>
    <property type="match status" value="1"/>
</dbReference>
<dbReference type="Gene3D" id="1.20.120.450">
    <property type="entry name" value="dinb family like domain"/>
    <property type="match status" value="1"/>
</dbReference>
<evidence type="ECO:0000313" key="3">
    <source>
        <dbReference type="Proteomes" id="UP000700732"/>
    </source>
</evidence>
<comment type="caution">
    <text evidence="2">The sequence shown here is derived from an EMBL/GenBank/DDBJ whole genome shotgun (WGS) entry which is preliminary data.</text>
</comment>
<dbReference type="EMBL" id="VFIA01000009">
    <property type="protein sequence ID" value="MBC3791386.1"/>
    <property type="molecule type" value="Genomic_DNA"/>
</dbReference>